<gene>
    <name evidence="5" type="ORF">E6W39_09505</name>
</gene>
<dbReference type="Proteomes" id="UP000319103">
    <property type="component" value="Unassembled WGS sequence"/>
</dbReference>
<evidence type="ECO:0000259" key="4">
    <source>
        <dbReference type="SMART" id="SM00822"/>
    </source>
</evidence>
<dbReference type="NCBIfam" id="NF004824">
    <property type="entry name" value="PRK06180.1"/>
    <property type="match status" value="1"/>
</dbReference>
<dbReference type="PRINTS" id="PR00081">
    <property type="entry name" value="GDHRDH"/>
</dbReference>
<organism evidence="5 6">
    <name type="scientific">Kitasatospora acidiphila</name>
    <dbReference type="NCBI Taxonomy" id="2567942"/>
    <lineage>
        <taxon>Bacteria</taxon>
        <taxon>Bacillati</taxon>
        <taxon>Actinomycetota</taxon>
        <taxon>Actinomycetes</taxon>
        <taxon>Kitasatosporales</taxon>
        <taxon>Streptomycetaceae</taxon>
        <taxon>Kitasatospora</taxon>
    </lineage>
</organism>
<evidence type="ECO:0000256" key="3">
    <source>
        <dbReference type="RuleBase" id="RU000363"/>
    </source>
</evidence>
<dbReference type="GO" id="GO:0016491">
    <property type="term" value="F:oxidoreductase activity"/>
    <property type="evidence" value="ECO:0007669"/>
    <property type="project" value="UniProtKB-KW"/>
</dbReference>
<evidence type="ECO:0000313" key="5">
    <source>
        <dbReference type="EMBL" id="TQF02464.1"/>
    </source>
</evidence>
<proteinExistence type="inferred from homology"/>
<dbReference type="PRINTS" id="PR00080">
    <property type="entry name" value="SDRFAMILY"/>
</dbReference>
<dbReference type="PANTHER" id="PTHR43976">
    <property type="entry name" value="SHORT CHAIN DEHYDROGENASE"/>
    <property type="match status" value="1"/>
</dbReference>
<accession>A0A540W2B6</accession>
<dbReference type="EMBL" id="VIGB01000003">
    <property type="protein sequence ID" value="TQF02464.1"/>
    <property type="molecule type" value="Genomic_DNA"/>
</dbReference>
<comment type="similarity">
    <text evidence="1 3">Belongs to the short-chain dehydrogenases/reductases (SDR) family.</text>
</comment>
<evidence type="ECO:0000256" key="2">
    <source>
        <dbReference type="ARBA" id="ARBA00023002"/>
    </source>
</evidence>
<evidence type="ECO:0000256" key="1">
    <source>
        <dbReference type="ARBA" id="ARBA00006484"/>
    </source>
</evidence>
<dbReference type="SMART" id="SM00822">
    <property type="entry name" value="PKS_KR"/>
    <property type="match status" value="1"/>
</dbReference>
<reference evidence="5 6" key="1">
    <citation type="submission" date="2019-06" db="EMBL/GenBank/DDBJ databases">
        <title>Description of Kitasatospora acidophila sp. nov. isolated from pine grove soil, and reclassification of Streptomyces novaecaesareae to Kitasatospora novaeceasareae comb. nov.</title>
        <authorList>
            <person name="Kim M.J."/>
        </authorList>
    </citation>
    <scope>NUCLEOTIDE SEQUENCE [LARGE SCALE GENOMIC DNA]</scope>
    <source>
        <strain evidence="5 6">MMS16-CNU292</strain>
    </source>
</reference>
<dbReference type="InterPro" id="IPR036291">
    <property type="entry name" value="NAD(P)-bd_dom_sf"/>
</dbReference>
<dbReference type="InterPro" id="IPR057326">
    <property type="entry name" value="KR_dom"/>
</dbReference>
<dbReference type="PANTHER" id="PTHR43976:SF16">
    <property type="entry name" value="SHORT-CHAIN DEHYDROGENASE_REDUCTASE FAMILY PROTEIN"/>
    <property type="match status" value="1"/>
</dbReference>
<name>A0A540W2B6_9ACTN</name>
<dbReference type="SUPFAM" id="SSF51735">
    <property type="entry name" value="NAD(P)-binding Rossmann-fold domains"/>
    <property type="match status" value="1"/>
</dbReference>
<protein>
    <submittedName>
        <fullName evidence="5">SDR family NAD(P)-dependent oxidoreductase</fullName>
    </submittedName>
</protein>
<comment type="caution">
    <text evidence="5">The sequence shown here is derived from an EMBL/GenBank/DDBJ whole genome shotgun (WGS) entry which is preliminary data.</text>
</comment>
<sequence>MTNGQISDTARRWLITGANSGLGAAFARAALAAGDVVIAGVRRPETMTGLAAEFPGRVFAVRLDVTDAEQCEQAVKQAVAEHGRIDVLVNNAGFAIIGAVEETSEAELRGAMEVMFFGAMRLTRLVLPHLRAQRSGAIVQVSSMGGMLSFPGASAYSAAKGALELASEALAAEVTPLGIRVLIVEPGAFRTEFNGPSLQSATVIEDYQDTVGPVRGVMTQVHGQQPGDPAKAAAALLTALALPEPPLRLVLGADAVAGIRGKLAAVGADLDRTAELSFSTAVTD</sequence>
<feature type="domain" description="Ketoreductase" evidence="4">
    <location>
        <begin position="11"/>
        <end position="192"/>
    </location>
</feature>
<dbReference type="AlphaFoldDB" id="A0A540W2B6"/>
<dbReference type="Gene3D" id="3.40.50.720">
    <property type="entry name" value="NAD(P)-binding Rossmann-like Domain"/>
    <property type="match status" value="1"/>
</dbReference>
<dbReference type="RefSeq" id="WP_141633158.1">
    <property type="nucleotide sequence ID" value="NZ_VIGB01000003.1"/>
</dbReference>
<dbReference type="Pfam" id="PF00106">
    <property type="entry name" value="adh_short"/>
    <property type="match status" value="1"/>
</dbReference>
<dbReference type="OrthoDB" id="3178062at2"/>
<dbReference type="InterPro" id="IPR002347">
    <property type="entry name" value="SDR_fam"/>
</dbReference>
<keyword evidence="2" id="KW-0560">Oxidoreductase</keyword>
<dbReference type="CDD" id="cd05374">
    <property type="entry name" value="17beta-HSD-like_SDR_c"/>
    <property type="match status" value="1"/>
</dbReference>
<keyword evidence="6" id="KW-1185">Reference proteome</keyword>
<evidence type="ECO:0000313" key="6">
    <source>
        <dbReference type="Proteomes" id="UP000319103"/>
    </source>
</evidence>
<dbReference type="InterPro" id="IPR051911">
    <property type="entry name" value="SDR_oxidoreductase"/>
</dbReference>